<keyword evidence="1" id="KW-1133">Transmembrane helix</keyword>
<comment type="caution">
    <text evidence="2">The sequence shown here is derived from an EMBL/GenBank/DDBJ whole genome shotgun (WGS) entry which is preliminary data.</text>
</comment>
<evidence type="ECO:0000256" key="1">
    <source>
        <dbReference type="SAM" id="Phobius"/>
    </source>
</evidence>
<feature type="transmembrane region" description="Helical" evidence="1">
    <location>
        <begin position="175"/>
        <end position="192"/>
    </location>
</feature>
<feature type="transmembrane region" description="Helical" evidence="1">
    <location>
        <begin position="147"/>
        <end position="168"/>
    </location>
</feature>
<feature type="transmembrane region" description="Helical" evidence="1">
    <location>
        <begin position="610"/>
        <end position="631"/>
    </location>
</feature>
<feature type="transmembrane region" description="Helical" evidence="1">
    <location>
        <begin position="89"/>
        <end position="113"/>
    </location>
</feature>
<feature type="transmembrane region" description="Helical" evidence="1">
    <location>
        <begin position="239"/>
        <end position="258"/>
    </location>
</feature>
<keyword evidence="1" id="KW-0812">Transmembrane</keyword>
<feature type="transmembrane region" description="Helical" evidence="1">
    <location>
        <begin position="313"/>
        <end position="331"/>
    </location>
</feature>
<evidence type="ECO:0000313" key="2">
    <source>
        <dbReference type="EMBL" id="GAA3862807.1"/>
    </source>
</evidence>
<gene>
    <name evidence="2" type="ORF">GCM10022404_11680</name>
</gene>
<feature type="transmembrane region" description="Helical" evidence="1">
    <location>
        <begin position="351"/>
        <end position="371"/>
    </location>
</feature>
<name>A0ABP7K1I4_9RHOB</name>
<keyword evidence="3" id="KW-1185">Reference proteome</keyword>
<sequence length="1033" mass="114347">MFVHRPFTAGVERTDDSTGLRLLLVALAGVVLYHGGLLPFTHGNTYDAFIHMFFGDSYHRSWFDPWEPRWYTGFATTSYPPGTHMAMGALMYVMPLRAAFVVVQVVGLLLLTVGIYRFSLLWVHARAAGYAAIGLVLASSISETIHLFGQLPTIFSLAVFLNGMPYVFRWIVLGKFLDLGGAVVFAAATTAAHHVTTIFGGVLFVFPLGLHALRVVAVRKKPAGWKRWSTVFLAPLGRGVVLAVLMLAAILITVFPYWSWSINDPITQVPIPHGSRESFIERKDLGFIFFLLPWGTALLVLPYVAWKTVSTRLWPLGASVLICFVLGTGGTTPVPRAILGGAFDILTLDRFTFWGSILILPFVGLLIDGFLHGRSGAAMRASLGLGFYRVVVAGYFVAMVAVSVFAAILPTMQPTQPRLIDPAPIVQFLENDEHDHWRYLTLGFGDQFAYISAQTTALSVDGNYHSARRLPDLTRFSVERLENAKYLGVPGLGSLKQFVVNADQYNLKYVFSNDEFYDPLLHFNGWVRLNKLSNGITVWEKPDVTPLPVITPRRDIPRVHMLMWGILPPLMLTLAAMVFFTAALRRNFGALPMDVRPVVDPAAGFRHPRLIRWVVLGALAATVGLVGFVGWDLARKRQLPLSAEETIAAYFDDLDFRRFGSAYDRLDPVARPPLDDVMFNWRWEGGLIASYGKLSDIRITEVSSSGHLADWQVDLDWLTAIDVRHETLQVRTVERDGRWFVTPLGLRPVQTPARLQRQGEVAWNVVGRRQPRAETDLHRDRLDRPRISVHGLRLVERDGRYSVIGALTNSDADPAMSSLFAELWAQDSQLARRAAGQVMAQRLLPAETAGLRVDFEGVLSLTDAEERGVFDPTDFIPPEFPNPPTTATFEARSLVTGRDLYRGVALNGLRITQEAGQPVIEGLAVNTGTHSATIVCVIALLYDDDGQPVWTEAGFVDTNIYPGQSSPFHMVLPARSEINVISDIREDGMVVNGSAPMRDTGLPTAATGTIPVDIDGYSAVRLHVSSMTYDPLF</sequence>
<dbReference type="Proteomes" id="UP001399917">
    <property type="component" value="Unassembled WGS sequence"/>
</dbReference>
<feature type="transmembrane region" description="Helical" evidence="1">
    <location>
        <begin position="561"/>
        <end position="584"/>
    </location>
</feature>
<dbReference type="RefSeq" id="WP_344844893.1">
    <property type="nucleotide sequence ID" value="NZ_BAABDF010000006.1"/>
</dbReference>
<feature type="transmembrane region" description="Helical" evidence="1">
    <location>
        <begin position="383"/>
        <end position="409"/>
    </location>
</feature>
<keyword evidence="1" id="KW-0472">Membrane</keyword>
<reference evidence="3" key="1">
    <citation type="journal article" date="2019" name="Int. J. Syst. Evol. Microbiol.">
        <title>The Global Catalogue of Microorganisms (GCM) 10K type strain sequencing project: providing services to taxonomists for standard genome sequencing and annotation.</title>
        <authorList>
            <consortium name="The Broad Institute Genomics Platform"/>
            <consortium name="The Broad Institute Genome Sequencing Center for Infectious Disease"/>
            <person name="Wu L."/>
            <person name="Ma J."/>
        </authorList>
    </citation>
    <scope>NUCLEOTIDE SEQUENCE [LARGE SCALE GENOMIC DNA]</scope>
    <source>
        <strain evidence="3">JCM 17190</strain>
    </source>
</reference>
<evidence type="ECO:0000313" key="3">
    <source>
        <dbReference type="Proteomes" id="UP001399917"/>
    </source>
</evidence>
<feature type="transmembrane region" description="Helical" evidence="1">
    <location>
        <begin position="198"/>
        <end position="218"/>
    </location>
</feature>
<protein>
    <submittedName>
        <fullName evidence="2">Membrane protein</fullName>
    </submittedName>
</protein>
<accession>A0ABP7K1I4</accession>
<feature type="transmembrane region" description="Helical" evidence="1">
    <location>
        <begin position="120"/>
        <end position="141"/>
    </location>
</feature>
<proteinExistence type="predicted"/>
<feature type="transmembrane region" description="Helical" evidence="1">
    <location>
        <begin position="20"/>
        <end position="40"/>
    </location>
</feature>
<organism evidence="2 3">
    <name type="scientific">Celeribacter arenosi</name>
    <dbReference type="NCBI Taxonomy" id="792649"/>
    <lineage>
        <taxon>Bacteria</taxon>
        <taxon>Pseudomonadati</taxon>
        <taxon>Pseudomonadota</taxon>
        <taxon>Alphaproteobacteria</taxon>
        <taxon>Rhodobacterales</taxon>
        <taxon>Roseobacteraceae</taxon>
        <taxon>Celeribacter</taxon>
    </lineage>
</organism>
<feature type="transmembrane region" description="Helical" evidence="1">
    <location>
        <begin position="285"/>
        <end position="306"/>
    </location>
</feature>
<dbReference type="EMBL" id="BAABDF010000006">
    <property type="protein sequence ID" value="GAA3862807.1"/>
    <property type="molecule type" value="Genomic_DNA"/>
</dbReference>